<name>A0A8K1W231_9MAGN</name>
<evidence type="ECO:0000256" key="1">
    <source>
        <dbReference type="ARBA" id="ARBA00004229"/>
    </source>
</evidence>
<evidence type="ECO:0000256" key="5">
    <source>
        <dbReference type="ARBA" id="ARBA00035280"/>
    </source>
</evidence>
<reference evidence="7" key="1">
    <citation type="submission" date="2018-12" db="EMBL/GenBank/DDBJ databases">
        <title>The complete chloroplast genome of Corydalis trisecta.</title>
        <authorList>
            <person name="She R."/>
            <person name="Zhao P."/>
        </authorList>
    </citation>
    <scope>NUCLEOTIDE SEQUENCE</scope>
</reference>
<organism evidence="7">
    <name type="scientific">Corydalis trisecta</name>
    <dbReference type="NCBI Taxonomy" id="2682942"/>
    <lineage>
        <taxon>Eukaryota</taxon>
        <taxon>Viridiplantae</taxon>
        <taxon>Streptophyta</taxon>
        <taxon>Embryophyta</taxon>
        <taxon>Tracheophyta</taxon>
        <taxon>Spermatophyta</taxon>
        <taxon>Magnoliopsida</taxon>
        <taxon>Ranunculales</taxon>
        <taxon>Papaveraceae</taxon>
        <taxon>Fumarioideae</taxon>
        <taxon>Corydalis</taxon>
    </lineage>
</organism>
<evidence type="ECO:0000313" key="7">
    <source>
        <dbReference type="EMBL" id="UFP91528.1"/>
    </source>
</evidence>
<keyword evidence="7" id="KW-0150">Chloroplast</keyword>
<keyword evidence="3 6" id="KW-0689">Ribosomal protein</keyword>
<dbReference type="HAMAP" id="MF_00340">
    <property type="entry name" value="Ribosomal_bL32"/>
    <property type="match status" value="1"/>
</dbReference>
<dbReference type="EMBL" id="MK281380">
    <property type="protein sequence ID" value="UFP91528.1"/>
    <property type="molecule type" value="Genomic_DNA"/>
</dbReference>
<dbReference type="PANTHER" id="PTHR36083:SF1">
    <property type="entry name" value="LARGE RIBOSOMAL SUBUNIT PROTEIN BL32C"/>
    <property type="match status" value="1"/>
</dbReference>
<keyword evidence="4 6" id="KW-0687">Ribonucleoprotein</keyword>
<gene>
    <name evidence="6 7" type="primary">rpl32</name>
</gene>
<dbReference type="AlphaFoldDB" id="A0A8K1W231"/>
<dbReference type="GO" id="GO:0003735">
    <property type="term" value="F:structural constituent of ribosome"/>
    <property type="evidence" value="ECO:0007669"/>
    <property type="project" value="InterPro"/>
</dbReference>
<dbReference type="GO" id="GO:0015934">
    <property type="term" value="C:large ribosomal subunit"/>
    <property type="evidence" value="ECO:0007669"/>
    <property type="project" value="InterPro"/>
</dbReference>
<dbReference type="GO" id="GO:0006412">
    <property type="term" value="P:translation"/>
    <property type="evidence" value="ECO:0007669"/>
    <property type="project" value="UniProtKB-UniRule"/>
</dbReference>
<sequence length="74" mass="8442">MAVPKKRTSLSKKRIRKNIWKRKGYWAARKALSLAKSLFTGNTKFGTTKKKKEPSLGFGTTKKKNQVLEESESI</sequence>
<evidence type="ECO:0000256" key="6">
    <source>
        <dbReference type="HAMAP-Rule" id="MF_00340"/>
    </source>
</evidence>
<evidence type="ECO:0000256" key="4">
    <source>
        <dbReference type="ARBA" id="ARBA00023274"/>
    </source>
</evidence>
<keyword evidence="7" id="KW-0934">Plastid</keyword>
<dbReference type="Pfam" id="PF01783">
    <property type="entry name" value="Ribosomal_L32p"/>
    <property type="match status" value="1"/>
</dbReference>
<dbReference type="GO" id="GO:0009507">
    <property type="term" value="C:chloroplast"/>
    <property type="evidence" value="ECO:0007669"/>
    <property type="project" value="UniProtKB-SubCell"/>
</dbReference>
<dbReference type="GeneID" id="71457215"/>
<evidence type="ECO:0000256" key="2">
    <source>
        <dbReference type="ARBA" id="ARBA00008560"/>
    </source>
</evidence>
<accession>A0A8K1W231</accession>
<dbReference type="RefSeq" id="YP_010318659.1">
    <property type="nucleotide sequence ID" value="NC_061916.1"/>
</dbReference>
<proteinExistence type="inferred from homology"/>
<comment type="similarity">
    <text evidence="2 6">Belongs to the bacterial ribosomal protein bL32 family.</text>
</comment>
<dbReference type="EMBL" id="MK281380">
    <property type="protein sequence ID" value="UFP91529.1"/>
    <property type="molecule type" value="Genomic_DNA"/>
</dbReference>
<evidence type="ECO:0000256" key="3">
    <source>
        <dbReference type="ARBA" id="ARBA00022980"/>
    </source>
</evidence>
<comment type="subcellular location">
    <subcellularLocation>
        <location evidence="1 6">Plastid</location>
        <location evidence="1 6">Chloroplast</location>
    </subcellularLocation>
</comment>
<geneLocation type="chloroplast" evidence="7"/>
<dbReference type="InterPro" id="IPR044958">
    <property type="entry name" value="Ribosomal_bL32_plant/cyanobact"/>
</dbReference>
<dbReference type="PANTHER" id="PTHR36083">
    <property type="entry name" value="50S RIBOSOMAL PROTEIN L32, CHLOROPLASTIC"/>
    <property type="match status" value="1"/>
</dbReference>
<dbReference type="InterPro" id="IPR002677">
    <property type="entry name" value="Ribosomal_bL32"/>
</dbReference>
<protein>
    <recommendedName>
        <fullName evidence="5 6">Large ribosomal subunit protein bL32c</fullName>
    </recommendedName>
</protein>